<gene>
    <name evidence="1" type="ORF">C7380_10248</name>
</gene>
<dbReference type="InterPro" id="IPR036890">
    <property type="entry name" value="HATPase_C_sf"/>
</dbReference>
<keyword evidence="2" id="KW-1185">Reference proteome</keyword>
<evidence type="ECO:0000313" key="2">
    <source>
        <dbReference type="Proteomes" id="UP000245921"/>
    </source>
</evidence>
<sequence length="132" mass="15339">MDLSLDFKSKQDININLKKLKKNISNISHNVYFILDLTLNELGSNTFKHGFDGKARLVCEGNRYLLEFENVGEKIPDNFLKFEDGDFQINNCLKNGNGLGLFIIKNLVDNFEYEHKDGKNYIRVLIKEESYK</sequence>
<dbReference type="Proteomes" id="UP000245921">
    <property type="component" value="Unassembled WGS sequence"/>
</dbReference>
<evidence type="ECO:0000313" key="1">
    <source>
        <dbReference type="EMBL" id="PWJ96139.1"/>
    </source>
</evidence>
<name>A0AA45C8I6_9BACT</name>
<dbReference type="EMBL" id="QGGI01000002">
    <property type="protein sequence ID" value="PWJ96139.1"/>
    <property type="molecule type" value="Genomic_DNA"/>
</dbReference>
<accession>A0AA45C8I6</accession>
<comment type="caution">
    <text evidence="1">The sequence shown here is derived from an EMBL/GenBank/DDBJ whole genome shotgun (WGS) entry which is preliminary data.</text>
</comment>
<dbReference type="AlphaFoldDB" id="A0AA45C8I6"/>
<proteinExistence type="predicted"/>
<reference evidence="1 2" key="1">
    <citation type="submission" date="2018-05" db="EMBL/GenBank/DDBJ databases">
        <title>Genomic Encyclopedia of Type Strains, Phase IV (KMG-IV): sequencing the most valuable type-strain genomes for metagenomic binning, comparative biology and taxonomic classification.</title>
        <authorList>
            <person name="Goeker M."/>
        </authorList>
    </citation>
    <scope>NUCLEOTIDE SEQUENCE [LARGE SCALE GENOMIC DNA]</scope>
    <source>
        <strain evidence="1 2">DSM 24906</strain>
    </source>
</reference>
<dbReference type="RefSeq" id="WP_109603762.1">
    <property type="nucleotide sequence ID" value="NZ_JAMHJO010000001.1"/>
</dbReference>
<protein>
    <recommendedName>
        <fullName evidence="3">Serine/threonine-protein kinase RsbW</fullName>
    </recommendedName>
</protein>
<dbReference type="SUPFAM" id="SSF55874">
    <property type="entry name" value="ATPase domain of HSP90 chaperone/DNA topoisomerase II/histidine kinase"/>
    <property type="match status" value="1"/>
</dbReference>
<organism evidence="1 2">
    <name type="scientific">Oceanotoga teriensis</name>
    <dbReference type="NCBI Taxonomy" id="515440"/>
    <lineage>
        <taxon>Bacteria</taxon>
        <taxon>Thermotogati</taxon>
        <taxon>Thermotogota</taxon>
        <taxon>Thermotogae</taxon>
        <taxon>Petrotogales</taxon>
        <taxon>Petrotogaceae</taxon>
        <taxon>Oceanotoga</taxon>
    </lineage>
</organism>
<dbReference type="Gene3D" id="3.30.565.10">
    <property type="entry name" value="Histidine kinase-like ATPase, C-terminal domain"/>
    <property type="match status" value="1"/>
</dbReference>
<evidence type="ECO:0008006" key="3">
    <source>
        <dbReference type="Google" id="ProtNLM"/>
    </source>
</evidence>